<reference evidence="2" key="1">
    <citation type="submission" date="2017-06" db="EMBL/GenBank/DDBJ databases">
        <title>Complete genome sequence of Capnocytophaga sp. KCOM 1579 (=ChDC OS43) isolated from a human refractory periapical abscess lesion.</title>
        <authorList>
            <person name="Kook J.-K."/>
            <person name="Park S.-N."/>
            <person name="Lim Y.K."/>
            <person name="Roh H."/>
        </authorList>
    </citation>
    <scope>NUCLEOTIDE SEQUENCE [LARGE SCALE GENOMIC DNA]</scope>
    <source>
        <strain evidence="2">ChDC OS43</strain>
    </source>
</reference>
<gene>
    <name evidence="1" type="ORF">CBG49_01695</name>
</gene>
<evidence type="ECO:0000313" key="2">
    <source>
        <dbReference type="Proteomes" id="UP000197007"/>
    </source>
</evidence>
<dbReference type="AlphaFoldDB" id="A0A1Z4BKW2"/>
<keyword evidence="2" id="KW-1185">Reference proteome</keyword>
<dbReference type="KEGG" id="capn:CBG49_01695"/>
<protein>
    <submittedName>
        <fullName evidence="1">Uncharacterized protein</fullName>
    </submittedName>
</protein>
<evidence type="ECO:0000313" key="1">
    <source>
        <dbReference type="EMBL" id="ASF41903.1"/>
    </source>
</evidence>
<organism evidence="1 2">
    <name type="scientific">Capnocytophaga endodontalis</name>
    <dbReference type="NCBI Taxonomy" id="2708117"/>
    <lineage>
        <taxon>Bacteria</taxon>
        <taxon>Pseudomonadati</taxon>
        <taxon>Bacteroidota</taxon>
        <taxon>Flavobacteriia</taxon>
        <taxon>Flavobacteriales</taxon>
        <taxon>Flavobacteriaceae</taxon>
        <taxon>Capnocytophaga</taxon>
    </lineage>
</organism>
<name>A0A1Z4BKW2_9FLAO</name>
<dbReference type="RefSeq" id="WP_088593111.1">
    <property type="nucleotide sequence ID" value="NZ_CP022022.1"/>
</dbReference>
<dbReference type="Proteomes" id="UP000197007">
    <property type="component" value="Chromosome"/>
</dbReference>
<proteinExistence type="predicted"/>
<sequence>MKLSDVKEKIDDFFDRTTPQELYDLSLRYGFQEIGDKDEETMHNSETFSFYSEDKEKEEDVLVIA</sequence>
<accession>A0A1Z4BKW2</accession>
<dbReference type="EMBL" id="CP022022">
    <property type="protein sequence ID" value="ASF41903.1"/>
    <property type="molecule type" value="Genomic_DNA"/>
</dbReference>